<dbReference type="EMBL" id="LYDR01000063">
    <property type="protein sequence ID" value="ODA32653.1"/>
    <property type="molecule type" value="Genomic_DNA"/>
</dbReference>
<gene>
    <name evidence="1" type="ORF">A6X21_20095</name>
</gene>
<reference evidence="1 2" key="1">
    <citation type="submission" date="2016-05" db="EMBL/GenBank/DDBJ databases">
        <title>Genomic and physiological characterization of Planctopirus sp. isolated from fresh water lake.</title>
        <authorList>
            <person name="Subhash Y."/>
            <person name="Ramana C."/>
        </authorList>
    </citation>
    <scope>NUCLEOTIDE SEQUENCE [LARGE SCALE GENOMIC DNA]</scope>
    <source>
        <strain evidence="1 2">JC280</strain>
    </source>
</reference>
<dbReference type="AlphaFoldDB" id="A0A1C3EHG7"/>
<dbReference type="Proteomes" id="UP000094828">
    <property type="component" value="Unassembled WGS sequence"/>
</dbReference>
<keyword evidence="2" id="KW-1185">Reference proteome</keyword>
<organism evidence="1 2">
    <name type="scientific">Planctopirus hydrillae</name>
    <dbReference type="NCBI Taxonomy" id="1841610"/>
    <lineage>
        <taxon>Bacteria</taxon>
        <taxon>Pseudomonadati</taxon>
        <taxon>Planctomycetota</taxon>
        <taxon>Planctomycetia</taxon>
        <taxon>Planctomycetales</taxon>
        <taxon>Planctomycetaceae</taxon>
        <taxon>Planctopirus</taxon>
    </lineage>
</organism>
<accession>A0A1C3EHG7</accession>
<proteinExistence type="predicted"/>
<dbReference type="STRING" id="1841610.A6X21_20095"/>
<comment type="caution">
    <text evidence="1">The sequence shown here is derived from an EMBL/GenBank/DDBJ whole genome shotgun (WGS) entry which is preliminary data.</text>
</comment>
<evidence type="ECO:0000313" key="1">
    <source>
        <dbReference type="EMBL" id="ODA32653.1"/>
    </source>
</evidence>
<evidence type="ECO:0000313" key="2">
    <source>
        <dbReference type="Proteomes" id="UP000094828"/>
    </source>
</evidence>
<sequence length="68" mass="7685">MQFAFVKTSFDFGRYQPFSGISVPAKATLGSVRQTYRELQCSINDSTSANQVPALAVYRRKHVVLPRF</sequence>
<name>A0A1C3EHG7_9PLAN</name>
<protein>
    <submittedName>
        <fullName evidence="1">Uncharacterized protein</fullName>
    </submittedName>
</protein>